<reference evidence="2" key="2">
    <citation type="journal article" date="2023" name="IMA Fungus">
        <title>Comparative genomic study of the Penicillium genus elucidates a diverse pangenome and 15 lateral gene transfer events.</title>
        <authorList>
            <person name="Petersen C."/>
            <person name="Sorensen T."/>
            <person name="Nielsen M.R."/>
            <person name="Sondergaard T.E."/>
            <person name="Sorensen J.L."/>
            <person name="Fitzpatrick D.A."/>
            <person name="Frisvad J.C."/>
            <person name="Nielsen K.L."/>
        </authorList>
    </citation>
    <scope>NUCLEOTIDE SEQUENCE</scope>
    <source>
        <strain evidence="2">IBT 21472</strain>
    </source>
</reference>
<evidence type="ECO:0000313" key="3">
    <source>
        <dbReference type="Proteomes" id="UP001147746"/>
    </source>
</evidence>
<feature type="compositionally biased region" description="Acidic residues" evidence="1">
    <location>
        <begin position="1"/>
        <end position="17"/>
    </location>
</feature>
<proteinExistence type="predicted"/>
<accession>A0A9W9PU71</accession>
<dbReference type="AlphaFoldDB" id="A0A9W9PU71"/>
<dbReference type="Proteomes" id="UP001147746">
    <property type="component" value="Unassembled WGS sequence"/>
</dbReference>
<gene>
    <name evidence="2" type="ORF">N7476_007295</name>
</gene>
<keyword evidence="3" id="KW-1185">Reference proteome</keyword>
<comment type="caution">
    <text evidence="2">The sequence shown here is derived from an EMBL/GenBank/DDBJ whole genome shotgun (WGS) entry which is preliminary data.</text>
</comment>
<protein>
    <submittedName>
        <fullName evidence="2">Uncharacterized protein</fullName>
    </submittedName>
</protein>
<organism evidence="2 3">
    <name type="scientific">Penicillium atrosanguineum</name>
    <dbReference type="NCBI Taxonomy" id="1132637"/>
    <lineage>
        <taxon>Eukaryota</taxon>
        <taxon>Fungi</taxon>
        <taxon>Dikarya</taxon>
        <taxon>Ascomycota</taxon>
        <taxon>Pezizomycotina</taxon>
        <taxon>Eurotiomycetes</taxon>
        <taxon>Eurotiomycetidae</taxon>
        <taxon>Eurotiales</taxon>
        <taxon>Aspergillaceae</taxon>
        <taxon>Penicillium</taxon>
    </lineage>
</organism>
<sequence>MELAEDTEALIDVEVETAGETGGTPDGEDPDAEGIRAEEPAGKEPDVVETGTVLDELGELLTDCNEVEERVFKVEETAMEETAIEATGVDWGIEIVIVVGAVNGVLYGVETGVEEAETELETGVERTKGVEVTEDLNGVELATAEGEGVAQVTVWRLKWISAISISGSRIPGAIDRHPPTVRSCQAICHMGKIQENVIVEIDDFEVKEASRDVHSVGHG</sequence>
<feature type="compositionally biased region" description="Basic and acidic residues" evidence="1">
    <location>
        <begin position="33"/>
        <end position="46"/>
    </location>
</feature>
<dbReference type="EMBL" id="JAPZBO010000007">
    <property type="protein sequence ID" value="KAJ5311435.1"/>
    <property type="molecule type" value="Genomic_DNA"/>
</dbReference>
<feature type="region of interest" description="Disordered" evidence="1">
    <location>
        <begin position="1"/>
        <end position="46"/>
    </location>
</feature>
<evidence type="ECO:0000256" key="1">
    <source>
        <dbReference type="SAM" id="MobiDB-lite"/>
    </source>
</evidence>
<evidence type="ECO:0000313" key="2">
    <source>
        <dbReference type="EMBL" id="KAJ5311435.1"/>
    </source>
</evidence>
<name>A0A9W9PU71_9EURO</name>
<reference evidence="2" key="1">
    <citation type="submission" date="2022-12" db="EMBL/GenBank/DDBJ databases">
        <authorList>
            <person name="Petersen C."/>
        </authorList>
    </citation>
    <scope>NUCLEOTIDE SEQUENCE</scope>
    <source>
        <strain evidence="2">IBT 21472</strain>
    </source>
</reference>